<dbReference type="OrthoDB" id="196749at2759"/>
<organism evidence="1 2">
    <name type="scientific">Symbiodinium necroappetens</name>
    <dbReference type="NCBI Taxonomy" id="1628268"/>
    <lineage>
        <taxon>Eukaryota</taxon>
        <taxon>Sar</taxon>
        <taxon>Alveolata</taxon>
        <taxon>Dinophyceae</taxon>
        <taxon>Suessiales</taxon>
        <taxon>Symbiodiniaceae</taxon>
        <taxon>Symbiodinium</taxon>
    </lineage>
</organism>
<proteinExistence type="predicted"/>
<gene>
    <name evidence="1" type="ORF">SNEC2469_LOCUS25687</name>
</gene>
<evidence type="ECO:0008006" key="3">
    <source>
        <dbReference type="Google" id="ProtNLM"/>
    </source>
</evidence>
<dbReference type="Gene3D" id="3.30.1330.60">
    <property type="entry name" value="OmpA-like domain"/>
    <property type="match status" value="1"/>
</dbReference>
<dbReference type="AlphaFoldDB" id="A0A813A010"/>
<name>A0A813A010_9DINO</name>
<evidence type="ECO:0000313" key="1">
    <source>
        <dbReference type="EMBL" id="CAE7843319.1"/>
    </source>
</evidence>
<keyword evidence="2" id="KW-1185">Reference proteome</keyword>
<comment type="caution">
    <text evidence="1">The sequence shown here is derived from an EMBL/GenBank/DDBJ whole genome shotgun (WGS) entry which is preliminary data.</text>
</comment>
<dbReference type="EMBL" id="CAJNJA010051003">
    <property type="protein sequence ID" value="CAE7843319.1"/>
    <property type="molecule type" value="Genomic_DNA"/>
</dbReference>
<reference evidence="1" key="1">
    <citation type="submission" date="2021-02" db="EMBL/GenBank/DDBJ databases">
        <authorList>
            <person name="Dougan E. K."/>
            <person name="Rhodes N."/>
            <person name="Thang M."/>
            <person name="Chan C."/>
        </authorList>
    </citation>
    <scope>NUCLEOTIDE SEQUENCE</scope>
</reference>
<dbReference type="InterPro" id="IPR036737">
    <property type="entry name" value="OmpA-like_sf"/>
</dbReference>
<dbReference type="SUPFAM" id="SSF103088">
    <property type="entry name" value="OmpA-like"/>
    <property type="match status" value="1"/>
</dbReference>
<evidence type="ECO:0000313" key="2">
    <source>
        <dbReference type="Proteomes" id="UP000601435"/>
    </source>
</evidence>
<accession>A0A813A010</accession>
<dbReference type="Proteomes" id="UP000601435">
    <property type="component" value="Unassembled WGS sequence"/>
</dbReference>
<protein>
    <recommendedName>
        <fullName evidence="3">OmpA-like domain-containing protein</fullName>
    </recommendedName>
</protein>
<sequence>MQSVGTCANAPMALLRVLTDMDLFTSSLAFVTPICLVRLGRACRALQIANCEQVLGFLGSAASSSRWRETSLMPKAGEKWSLERLHLCFAPPQFPLIHFDFANDALDEEARQSLESVAEILRRHPGLRLLVRGYARPEAPPDLGIALSQARAARVRSHLLGLLDPGRWQEDATEGLRQGGYSEGDPDLDRVLEFYRPRVVGRRIRAVGCWSETDMVSRRAGLGGGQSAEIVVDGFQESS</sequence>